<comment type="caution">
    <text evidence="3">The sequence shown here is derived from an EMBL/GenBank/DDBJ whole genome shotgun (WGS) entry which is preliminary data.</text>
</comment>
<evidence type="ECO:0000313" key="4">
    <source>
        <dbReference type="Proteomes" id="UP000198287"/>
    </source>
</evidence>
<keyword evidence="2" id="KW-0812">Transmembrane</keyword>
<feature type="transmembrane region" description="Helical" evidence="2">
    <location>
        <begin position="50"/>
        <end position="68"/>
    </location>
</feature>
<name>A0A226EH31_FOLCA</name>
<proteinExistence type="predicted"/>
<evidence type="ECO:0000256" key="1">
    <source>
        <dbReference type="SAM" id="MobiDB-lite"/>
    </source>
</evidence>
<feature type="region of interest" description="Disordered" evidence="1">
    <location>
        <begin position="179"/>
        <end position="201"/>
    </location>
</feature>
<keyword evidence="4" id="KW-1185">Reference proteome</keyword>
<dbReference type="Proteomes" id="UP000198287">
    <property type="component" value="Unassembled WGS sequence"/>
</dbReference>
<protein>
    <submittedName>
        <fullName evidence="3">Uncharacterized protein</fullName>
    </submittedName>
</protein>
<dbReference type="EMBL" id="LNIX01000004">
    <property type="protein sequence ID" value="OXA56538.1"/>
    <property type="molecule type" value="Genomic_DNA"/>
</dbReference>
<organism evidence="3 4">
    <name type="scientific">Folsomia candida</name>
    <name type="common">Springtail</name>
    <dbReference type="NCBI Taxonomy" id="158441"/>
    <lineage>
        <taxon>Eukaryota</taxon>
        <taxon>Metazoa</taxon>
        <taxon>Ecdysozoa</taxon>
        <taxon>Arthropoda</taxon>
        <taxon>Hexapoda</taxon>
        <taxon>Collembola</taxon>
        <taxon>Entomobryomorpha</taxon>
        <taxon>Isotomoidea</taxon>
        <taxon>Isotomidae</taxon>
        <taxon>Proisotominae</taxon>
        <taxon>Folsomia</taxon>
    </lineage>
</organism>
<keyword evidence="2" id="KW-0472">Membrane</keyword>
<keyword evidence="2" id="KW-1133">Transmembrane helix</keyword>
<accession>A0A226EH31</accession>
<feature type="transmembrane region" description="Helical" evidence="2">
    <location>
        <begin position="75"/>
        <end position="98"/>
    </location>
</feature>
<reference evidence="3 4" key="1">
    <citation type="submission" date="2015-12" db="EMBL/GenBank/DDBJ databases">
        <title>The genome of Folsomia candida.</title>
        <authorList>
            <person name="Faddeeva A."/>
            <person name="Derks M.F."/>
            <person name="Anvar Y."/>
            <person name="Smit S."/>
            <person name="Van Straalen N."/>
            <person name="Roelofs D."/>
        </authorList>
    </citation>
    <scope>NUCLEOTIDE SEQUENCE [LARGE SCALE GENOMIC DNA]</scope>
    <source>
        <strain evidence="3 4">VU population</strain>
        <tissue evidence="3">Whole body</tissue>
    </source>
</reference>
<feature type="transmembrane region" description="Helical" evidence="2">
    <location>
        <begin position="16"/>
        <end position="38"/>
    </location>
</feature>
<sequence length="216" mass="24442">MLNLTCYRNLESGVKLVAVCLMTTYCVGLLYMFHHYLLNLKQAEQAEFQILRLSFLSLCAAILFIGAIKRNWRHCMIWVAVNVMNTVLDVVNGFEFYFKCQNYDEGRMTGKVLMISIDIYCIYVVLSFVEELKAAQRQPIGLPTGIVPQPFHAFPLPADFLRQVNSNHNEMMRADGDVTGSHAYKESNPRKEKMDSDVGPPPSYNATIGGIGYPTI</sequence>
<evidence type="ECO:0000313" key="3">
    <source>
        <dbReference type="EMBL" id="OXA56538.1"/>
    </source>
</evidence>
<evidence type="ECO:0000256" key="2">
    <source>
        <dbReference type="SAM" id="Phobius"/>
    </source>
</evidence>
<gene>
    <name evidence="3" type="ORF">Fcan01_09916</name>
</gene>
<dbReference type="AlphaFoldDB" id="A0A226EH31"/>
<feature type="transmembrane region" description="Helical" evidence="2">
    <location>
        <begin position="110"/>
        <end position="129"/>
    </location>
</feature>
<feature type="compositionally biased region" description="Basic and acidic residues" evidence="1">
    <location>
        <begin position="183"/>
        <end position="196"/>
    </location>
</feature>